<accession>X1TL46</accession>
<organism evidence="1">
    <name type="scientific">marine sediment metagenome</name>
    <dbReference type="NCBI Taxonomy" id="412755"/>
    <lineage>
        <taxon>unclassified sequences</taxon>
        <taxon>metagenomes</taxon>
        <taxon>ecological metagenomes</taxon>
    </lineage>
</organism>
<protein>
    <submittedName>
        <fullName evidence="1">Uncharacterized protein</fullName>
    </submittedName>
</protein>
<dbReference type="EMBL" id="BARW01009464">
    <property type="protein sequence ID" value="GAI80779.1"/>
    <property type="molecule type" value="Genomic_DNA"/>
</dbReference>
<name>X1TL46_9ZZZZ</name>
<comment type="caution">
    <text evidence="1">The sequence shown here is derived from an EMBL/GenBank/DDBJ whole genome shotgun (WGS) entry which is preliminary data.</text>
</comment>
<reference evidence="1" key="1">
    <citation type="journal article" date="2014" name="Front. Microbiol.">
        <title>High frequency of phylogenetically diverse reductive dehalogenase-homologous genes in deep subseafloor sedimentary metagenomes.</title>
        <authorList>
            <person name="Kawai M."/>
            <person name="Futagami T."/>
            <person name="Toyoda A."/>
            <person name="Takaki Y."/>
            <person name="Nishi S."/>
            <person name="Hori S."/>
            <person name="Arai W."/>
            <person name="Tsubouchi T."/>
            <person name="Morono Y."/>
            <person name="Uchiyama I."/>
            <person name="Ito T."/>
            <person name="Fujiyama A."/>
            <person name="Inagaki F."/>
            <person name="Takami H."/>
        </authorList>
    </citation>
    <scope>NUCLEOTIDE SEQUENCE</scope>
    <source>
        <strain evidence="1">Expedition CK06-06</strain>
    </source>
</reference>
<evidence type="ECO:0000313" key="1">
    <source>
        <dbReference type="EMBL" id="GAI80779.1"/>
    </source>
</evidence>
<sequence length="67" mass="8144">MTVHIYALFYYDRPLLEAWLNHYCQFEIINEIIIQDQNWALRDSQYLMETVAKYIDEYGKKIVILPS</sequence>
<feature type="non-terminal residue" evidence="1">
    <location>
        <position position="67"/>
    </location>
</feature>
<gene>
    <name evidence="1" type="ORF">S12H4_19023</name>
</gene>
<dbReference type="AlphaFoldDB" id="X1TL46"/>
<proteinExistence type="predicted"/>